<evidence type="ECO:0000256" key="9">
    <source>
        <dbReference type="HAMAP-Rule" id="MF_03115"/>
    </source>
</evidence>
<feature type="binding site" evidence="9">
    <location>
        <position position="301"/>
    </location>
    <ligand>
        <name>[4Fe-4S] cluster</name>
        <dbReference type="ChEBI" id="CHEBI:49883"/>
    </ligand>
</feature>
<feature type="short sequence motif" description="Cx2C motif 1" evidence="9">
    <location>
        <begin position="301"/>
        <end position="304"/>
    </location>
</feature>
<keyword evidence="5 9" id="KW-0479">Metal-binding</keyword>
<feature type="binding site" evidence="9">
    <location>
        <position position="232"/>
    </location>
    <ligand>
        <name>[2Fe-2S] cluster</name>
        <dbReference type="ChEBI" id="CHEBI:190135"/>
    </ligand>
</feature>
<evidence type="ECO:0000256" key="5">
    <source>
        <dbReference type="ARBA" id="ARBA00022723"/>
    </source>
</evidence>
<comment type="cofactor">
    <cofactor evidence="1 9">
        <name>[4Fe-4S] cluster</name>
        <dbReference type="ChEBI" id="CHEBI:49883"/>
    </cofactor>
</comment>
<dbReference type="GO" id="GO:0005758">
    <property type="term" value="C:mitochondrial intermembrane space"/>
    <property type="evidence" value="ECO:0007669"/>
    <property type="project" value="UniProtKB-SubCell"/>
</dbReference>
<feature type="domain" description="Anamorsin C-terminal" evidence="11">
    <location>
        <begin position="215"/>
        <end position="331"/>
    </location>
</feature>
<dbReference type="EMBL" id="JASBNA010000060">
    <property type="protein sequence ID" value="KAK7679398.1"/>
    <property type="molecule type" value="Genomic_DNA"/>
</dbReference>
<name>A0AAW0FPF6_9APHY</name>
<gene>
    <name evidence="13" type="primary">DRE2</name>
    <name evidence="13" type="ORF">QCA50_017618</name>
</gene>
<comment type="domain">
    <text evidence="9">The twin Cx2C motifs are involved in the recognition by the mitochondrial MIA40-ERV1 disulfide relay system. The formation of 2 disulfide bonds in the Cx2C motifs through dithiol/disulfide exchange reactions effectively traps the protein in the mitochondrial intermembrane space.</text>
</comment>
<dbReference type="PANTHER" id="PTHR13273">
    <property type="entry name" value="ANAMORSIN"/>
    <property type="match status" value="1"/>
</dbReference>
<dbReference type="PANTHER" id="PTHR13273:SF14">
    <property type="entry name" value="ANAMORSIN"/>
    <property type="match status" value="1"/>
</dbReference>
<keyword evidence="9" id="KW-0001">2Fe-2S</keyword>
<feature type="domain" description="Fe-S cluster assembly protein Dre2 N-terminal" evidence="12">
    <location>
        <begin position="2"/>
        <end position="127"/>
    </location>
</feature>
<dbReference type="Gene3D" id="3.40.50.11000">
    <property type="entry name" value="Fe-S cluster assembly protein Dre2, N-terminal domain"/>
    <property type="match status" value="1"/>
</dbReference>
<comment type="cofactor">
    <cofactor evidence="9">
        <name>[2Fe-2S] cluster</name>
        <dbReference type="ChEBI" id="CHEBI:190135"/>
    </cofactor>
</comment>
<organism evidence="13 14">
    <name type="scientific">Cerrena zonata</name>
    <dbReference type="NCBI Taxonomy" id="2478898"/>
    <lineage>
        <taxon>Eukaryota</taxon>
        <taxon>Fungi</taxon>
        <taxon>Dikarya</taxon>
        <taxon>Basidiomycota</taxon>
        <taxon>Agaricomycotina</taxon>
        <taxon>Agaricomycetes</taxon>
        <taxon>Polyporales</taxon>
        <taxon>Cerrenaceae</taxon>
        <taxon>Cerrena</taxon>
    </lineage>
</organism>
<dbReference type="GO" id="GO:0051539">
    <property type="term" value="F:4 iron, 4 sulfur cluster binding"/>
    <property type="evidence" value="ECO:0007669"/>
    <property type="project" value="UniProtKB-KW"/>
</dbReference>
<evidence type="ECO:0000256" key="4">
    <source>
        <dbReference type="ARBA" id="ARBA00022490"/>
    </source>
</evidence>
<proteinExistence type="inferred from homology"/>
<dbReference type="Proteomes" id="UP001385951">
    <property type="component" value="Unassembled WGS sequence"/>
</dbReference>
<feature type="compositionally biased region" description="Polar residues" evidence="10">
    <location>
        <begin position="149"/>
        <end position="163"/>
    </location>
</feature>
<evidence type="ECO:0000313" key="14">
    <source>
        <dbReference type="Proteomes" id="UP001385951"/>
    </source>
</evidence>
<evidence type="ECO:0000313" key="13">
    <source>
        <dbReference type="EMBL" id="KAK7679398.1"/>
    </source>
</evidence>
<comment type="domain">
    <text evidence="9">The C-terminal domain binds 2 Fe-S clusters but is otherwise mostly in an intrinsically disordered conformation.</text>
</comment>
<dbReference type="Pfam" id="PF16803">
    <property type="entry name" value="DRE2_N"/>
    <property type="match status" value="1"/>
</dbReference>
<keyword evidence="4 9" id="KW-0963">Cytoplasm</keyword>
<feature type="binding site" evidence="9">
    <location>
        <position position="235"/>
    </location>
    <ligand>
        <name>[2Fe-2S] cluster</name>
        <dbReference type="ChEBI" id="CHEBI:190135"/>
    </ligand>
</feature>
<comment type="caution">
    <text evidence="9">Lacks conserved residue(s) required for the propagation of feature annotation.</text>
</comment>
<evidence type="ECO:0000256" key="2">
    <source>
        <dbReference type="ARBA" id="ARBA00008169"/>
    </source>
</evidence>
<evidence type="ECO:0000256" key="7">
    <source>
        <dbReference type="ARBA" id="ARBA00023014"/>
    </source>
</evidence>
<dbReference type="AlphaFoldDB" id="A0AAW0FPF6"/>
<feature type="binding site" evidence="9">
    <location>
        <position position="312"/>
    </location>
    <ligand>
        <name>[4Fe-4S] cluster</name>
        <dbReference type="ChEBI" id="CHEBI:49883"/>
    </ligand>
</feature>
<feature type="binding site" evidence="9">
    <location>
        <position position="220"/>
    </location>
    <ligand>
        <name>[2Fe-2S] cluster</name>
        <dbReference type="ChEBI" id="CHEBI:190135"/>
    </ligand>
</feature>
<dbReference type="HAMAP" id="MF_03115">
    <property type="entry name" value="Anamorsin"/>
    <property type="match status" value="1"/>
</dbReference>
<dbReference type="InterPro" id="IPR007785">
    <property type="entry name" value="Anamorsin"/>
</dbReference>
<dbReference type="GO" id="GO:0009055">
    <property type="term" value="F:electron transfer activity"/>
    <property type="evidence" value="ECO:0007669"/>
    <property type="project" value="UniProtKB-UniRule"/>
</dbReference>
<evidence type="ECO:0000256" key="10">
    <source>
        <dbReference type="SAM" id="MobiDB-lite"/>
    </source>
</evidence>
<sequence>MNLLILFHPTVVTDEQAVKAHKEEIQKQYADATISQHIIDRVASEVVTLDKEAYDRIVYVNPNEGEENRAIPGSTMKKLFEALKMDGKISGDLPKTQDLDVIMSGFIIEEGIWVKPRPAESVSIPLKKKAGGDQVKKLPIFKKLAPQSATPNIGLTDTSASNSDNEESPSMKRKLAETKLTYFSDSELESGEDEDEEDEIDENELITELKDSNLIIPKKCELPNGKKRRKACKDCTCGLKEQEDAEELKQRSLQDNILGKMAQLATLEAMKIEEKLKKQIKFKEEELAEIDFTVEGKTGGCGSCALGDAFRCDGCPFLGLPPFKPGEVVTIDSFGEDI</sequence>
<feature type="region of interest" description="Disordered" evidence="10">
    <location>
        <begin position="149"/>
        <end position="176"/>
    </location>
</feature>
<evidence type="ECO:0000256" key="1">
    <source>
        <dbReference type="ARBA" id="ARBA00001966"/>
    </source>
</evidence>
<feature type="binding site" evidence="9">
    <location>
        <position position="237"/>
    </location>
    <ligand>
        <name>[2Fe-2S] cluster</name>
        <dbReference type="ChEBI" id="CHEBI:190135"/>
    </ligand>
</feature>
<evidence type="ECO:0000259" key="11">
    <source>
        <dbReference type="Pfam" id="PF05093"/>
    </source>
</evidence>
<keyword evidence="14" id="KW-1185">Reference proteome</keyword>
<reference evidence="13 14" key="1">
    <citation type="submission" date="2022-09" db="EMBL/GenBank/DDBJ databases">
        <authorList>
            <person name="Palmer J.M."/>
        </authorList>
    </citation>
    <scope>NUCLEOTIDE SEQUENCE [LARGE SCALE GENOMIC DNA]</scope>
    <source>
        <strain evidence="13 14">DSM 7382</strain>
    </source>
</reference>
<dbReference type="GO" id="GO:0051537">
    <property type="term" value="F:2 iron, 2 sulfur cluster binding"/>
    <property type="evidence" value="ECO:0007669"/>
    <property type="project" value="UniProtKB-UniRule"/>
</dbReference>
<evidence type="ECO:0000259" key="12">
    <source>
        <dbReference type="Pfam" id="PF16803"/>
    </source>
</evidence>
<comment type="domain">
    <text evidence="9">The N-terminal domain has structural similarity with S-adenosyl-L-methionine-dependent methyltransferases, but does not bind S-adenosyl-L-methionine. It is required for correct assembly of the 2 Fe-S clusters.</text>
</comment>
<dbReference type="GO" id="GO:0016226">
    <property type="term" value="P:iron-sulfur cluster assembly"/>
    <property type="evidence" value="ECO:0007669"/>
    <property type="project" value="UniProtKB-UniRule"/>
</dbReference>
<evidence type="ECO:0000256" key="8">
    <source>
        <dbReference type="ARBA" id="ARBA00023128"/>
    </source>
</evidence>
<accession>A0AAW0FPF6</accession>
<feature type="binding site" evidence="9">
    <location>
        <position position="315"/>
    </location>
    <ligand>
        <name>[4Fe-4S] cluster</name>
        <dbReference type="ChEBI" id="CHEBI:49883"/>
    </ligand>
</feature>
<comment type="similarity">
    <text evidence="2 9">Belongs to the anamorsin family.</text>
</comment>
<dbReference type="InterPro" id="IPR046408">
    <property type="entry name" value="CIAPIN1"/>
</dbReference>
<dbReference type="InterPro" id="IPR031838">
    <property type="entry name" value="Dre2_N"/>
</dbReference>
<keyword evidence="8 9" id="KW-0496">Mitochondrion</keyword>
<dbReference type="GO" id="GO:0046872">
    <property type="term" value="F:metal ion binding"/>
    <property type="evidence" value="ECO:0007669"/>
    <property type="project" value="UniProtKB-KW"/>
</dbReference>
<comment type="subcellular location">
    <subcellularLocation>
        <location evidence="9">Cytoplasm</location>
    </subcellularLocation>
    <subcellularLocation>
        <location evidence="9">Mitochondrion intermembrane space</location>
    </subcellularLocation>
</comment>
<feature type="region of interest" description="Fe-S binding site B" evidence="9">
    <location>
        <begin position="301"/>
        <end position="315"/>
    </location>
</feature>
<comment type="caution">
    <text evidence="13">The sequence shown here is derived from an EMBL/GenBank/DDBJ whole genome shotgun (WGS) entry which is preliminary data.</text>
</comment>
<feature type="binding site" evidence="9">
    <location>
        <position position="304"/>
    </location>
    <ligand>
        <name>[4Fe-4S] cluster</name>
        <dbReference type="ChEBI" id="CHEBI:49883"/>
    </ligand>
</feature>
<evidence type="ECO:0000256" key="3">
    <source>
        <dbReference type="ARBA" id="ARBA00022485"/>
    </source>
</evidence>
<feature type="short sequence motif" description="Cx2C motif 2" evidence="9">
    <location>
        <begin position="312"/>
        <end position="315"/>
    </location>
</feature>
<dbReference type="Pfam" id="PF05093">
    <property type="entry name" value="CIAPIN1"/>
    <property type="match status" value="1"/>
</dbReference>
<keyword evidence="7 9" id="KW-0411">Iron-sulfur</keyword>
<keyword evidence="3 9" id="KW-0004">4Fe-4S</keyword>
<evidence type="ECO:0000256" key="6">
    <source>
        <dbReference type="ARBA" id="ARBA00023004"/>
    </source>
</evidence>
<protein>
    <submittedName>
        <fullName evidence="13">Electron carrier</fullName>
    </submittedName>
</protein>
<keyword evidence="6 9" id="KW-0408">Iron</keyword>